<feature type="non-terminal residue" evidence="1">
    <location>
        <position position="105"/>
    </location>
</feature>
<proteinExistence type="predicted"/>
<dbReference type="AlphaFoldDB" id="X1CX71"/>
<dbReference type="InterPro" id="IPR042452">
    <property type="entry name" value="ZPR1_Znf1/2"/>
</dbReference>
<dbReference type="Gene3D" id="2.60.120.1040">
    <property type="entry name" value="ZPR1, A/B domain"/>
    <property type="match status" value="1"/>
</dbReference>
<dbReference type="PANTHER" id="PTHR10876:SF0">
    <property type="entry name" value="ZINC FINGER PROTEIN ZPR1"/>
    <property type="match status" value="1"/>
</dbReference>
<dbReference type="EMBL" id="BART01026490">
    <property type="protein sequence ID" value="GAG97522.1"/>
    <property type="molecule type" value="Genomic_DNA"/>
</dbReference>
<gene>
    <name evidence="1" type="ORF">S01H4_47234</name>
</gene>
<accession>X1CX71</accession>
<name>X1CX71_9ZZZZ</name>
<comment type="caution">
    <text evidence="1">The sequence shown here is derived from an EMBL/GenBank/DDBJ whole genome shotgun (WGS) entry which is preliminary data.</text>
</comment>
<reference evidence="1" key="1">
    <citation type="journal article" date="2014" name="Front. Microbiol.">
        <title>High frequency of phylogenetically diverse reductive dehalogenase-homologous genes in deep subseafloor sedimentary metagenomes.</title>
        <authorList>
            <person name="Kawai M."/>
            <person name="Futagami T."/>
            <person name="Toyoda A."/>
            <person name="Takaki Y."/>
            <person name="Nishi S."/>
            <person name="Hori S."/>
            <person name="Arai W."/>
            <person name="Tsubouchi T."/>
            <person name="Morono Y."/>
            <person name="Uchiyama I."/>
            <person name="Ito T."/>
            <person name="Fujiyama A."/>
            <person name="Inagaki F."/>
            <person name="Takami H."/>
        </authorList>
    </citation>
    <scope>NUCLEOTIDE SEQUENCE</scope>
    <source>
        <strain evidence="1">Expedition CK06-06</strain>
    </source>
</reference>
<dbReference type="InterPro" id="IPR042451">
    <property type="entry name" value="ZPR1_A/B_dom"/>
</dbReference>
<dbReference type="PANTHER" id="PTHR10876">
    <property type="entry name" value="ZINC FINGER PROTEIN ZPR1"/>
    <property type="match status" value="1"/>
</dbReference>
<dbReference type="GO" id="GO:0005634">
    <property type="term" value="C:nucleus"/>
    <property type="evidence" value="ECO:0007669"/>
    <property type="project" value="TreeGrafter"/>
</dbReference>
<evidence type="ECO:0000313" key="1">
    <source>
        <dbReference type="EMBL" id="GAG97522.1"/>
    </source>
</evidence>
<protein>
    <submittedName>
        <fullName evidence="1">Uncharacterized protein</fullName>
    </submittedName>
</protein>
<sequence>MSEKAKKTTEEFSFKCPACKKGNLIINKTIYQLPDEDKMLIIKFECDACKFNKNDIIPLTTRMTPGIMTLEITSEEDLKSKIYRSPVGKLEIPELELIVEPGPSA</sequence>
<organism evidence="1">
    <name type="scientific">marine sediment metagenome</name>
    <dbReference type="NCBI Taxonomy" id="412755"/>
    <lineage>
        <taxon>unclassified sequences</taxon>
        <taxon>metagenomes</taxon>
        <taxon>ecological metagenomes</taxon>
    </lineage>
</organism>
<dbReference type="InterPro" id="IPR040141">
    <property type="entry name" value="ZPR1"/>
</dbReference>
<dbReference type="Gene3D" id="2.20.25.420">
    <property type="entry name" value="ZPR1, zinc finger domain"/>
    <property type="match status" value="1"/>
</dbReference>